<dbReference type="Gene3D" id="1.10.287.110">
    <property type="entry name" value="DnaJ domain"/>
    <property type="match status" value="1"/>
</dbReference>
<feature type="compositionally biased region" description="Polar residues" evidence="1">
    <location>
        <begin position="276"/>
        <end position="293"/>
    </location>
</feature>
<dbReference type="PANTHER" id="PTHR45089">
    <property type="entry name" value="DNAJ HEAT SHOCK AMINO-TERMINAL DOMAIN PROTEIN-RELATED"/>
    <property type="match status" value="1"/>
</dbReference>
<dbReference type="PANTHER" id="PTHR45089:SF57">
    <property type="entry name" value="DNAJ HEAT SHOCK N-TERMINAL DOMAIN-CONTAINING PROTEIN"/>
    <property type="match status" value="1"/>
</dbReference>
<dbReference type="SUPFAM" id="SSF46565">
    <property type="entry name" value="Chaperone J-domain"/>
    <property type="match status" value="1"/>
</dbReference>
<dbReference type="Pfam" id="PF23551">
    <property type="entry name" value="Zn_ribbon_20"/>
    <property type="match status" value="1"/>
</dbReference>
<dbReference type="AlphaFoldDB" id="A0A5A7PPG1"/>
<feature type="compositionally biased region" description="Basic and acidic residues" evidence="1">
    <location>
        <begin position="507"/>
        <end position="528"/>
    </location>
</feature>
<dbReference type="InterPro" id="IPR024593">
    <property type="entry name" value="DUF3444"/>
</dbReference>
<feature type="compositionally biased region" description="Low complexity" evidence="1">
    <location>
        <begin position="156"/>
        <end position="175"/>
    </location>
</feature>
<dbReference type="InterPro" id="IPR056988">
    <property type="entry name" value="Zn_ribbon_pln"/>
</dbReference>
<dbReference type="Pfam" id="PF00226">
    <property type="entry name" value="DnaJ"/>
    <property type="match status" value="1"/>
</dbReference>
<dbReference type="Proteomes" id="UP000325081">
    <property type="component" value="Unassembled WGS sequence"/>
</dbReference>
<keyword evidence="4" id="KW-1185">Reference proteome</keyword>
<gene>
    <name evidence="3" type="ORF">STAS_10576</name>
</gene>
<dbReference type="PROSITE" id="PS50076">
    <property type="entry name" value="DNAJ_2"/>
    <property type="match status" value="1"/>
</dbReference>
<feature type="domain" description="J" evidence="2">
    <location>
        <begin position="67"/>
        <end position="131"/>
    </location>
</feature>
<feature type="compositionally biased region" description="Polar residues" evidence="1">
    <location>
        <begin position="228"/>
        <end position="242"/>
    </location>
</feature>
<dbReference type="EMBL" id="BKCP01004872">
    <property type="protein sequence ID" value="GER34362.1"/>
    <property type="molecule type" value="Genomic_DNA"/>
</dbReference>
<dbReference type="CDD" id="cd06257">
    <property type="entry name" value="DnaJ"/>
    <property type="match status" value="1"/>
</dbReference>
<evidence type="ECO:0000313" key="4">
    <source>
        <dbReference type="Proteomes" id="UP000325081"/>
    </source>
</evidence>
<feature type="region of interest" description="Disordered" evidence="1">
    <location>
        <begin position="228"/>
        <end position="549"/>
    </location>
</feature>
<name>A0A5A7PPG1_STRAF</name>
<protein>
    <submittedName>
        <fullName evidence="3">DnaJ domain containing protein</fullName>
    </submittedName>
</protein>
<sequence length="836" mass="93364">MECNKDEAVRAMELAENKMEKTDFEAARRMALKARNLYPELENINRMLSICEVHCSAQKLLIGSEKDWYEILQVDKLADVLTVKKQYRRLALILHPDKNRFPGAEGAFKLIGEANMILSDPVKKSLYDGKLRSSAILSAPANPHVDKNPPVNKQHSAGNNVSNGNSSMGQHQANNSNSSSVAQVFWTCCPFCKMRYQYPRQYVQRNITCPGCKKVFVAYEVIVSENPSRTKSKTQCAAQNVHSRPDLSQPAAFHEKSVPNTGNCKMGFQKGKGSPDNPSRTKSKTQCAAQNVHSRPDPSRPAAVHEKSIPNTGNSKMGFQKDKVSPASQEQSQAAASRENVKPETYVQKGTPSEDIKVAGATKNEKISKVNETDNRNTSSLHRDQEVGTANGDDASYKETQYPKNKSRKRARKESSERCDASTGPDFKDLASNKGSAGEFATDSKFESVEVCPPQKPLTKKQHVLHNETEVDDLTDPPLNKPQAAKDNNASDNPKNAHRNSSPDVASCRREEILRDGEDLESVEKSKVGGETCGKTNNSSDGVEIESDWDEDTLSSDVVNIECPDPEFSDFDKVREESQFEVGQFWACYDTLDDLPRFYAKVKKIFSSPFELSITWLEAVPINKLYVEWVDEELPVGCGSFKLCHTEKAARLSFSHRVHVEKGKKRGSLLLYPREGEVWAIFKDWDISWSVDPNNHKKNFKYEIVEVLSDFVENYGIKVGWLDKIDGFVSLFQRGSQDEKGLFVIGANELYRFSHCVPCFKMTGLEREGVPKGAFELDPAALPLNPDHLFYPGKGKVVHGRDKSVLSEGTSTDPKDYVDLEEIDHLEDSSISKNAV</sequence>
<dbReference type="OrthoDB" id="10250354at2759"/>
<comment type="caution">
    <text evidence="3">The sequence shown here is derived from an EMBL/GenBank/DDBJ whole genome shotgun (WGS) entry which is preliminary data.</text>
</comment>
<dbReference type="PRINTS" id="PR00625">
    <property type="entry name" value="JDOMAIN"/>
</dbReference>
<dbReference type="InterPro" id="IPR001623">
    <property type="entry name" value="DnaJ_domain"/>
</dbReference>
<evidence type="ECO:0000259" key="2">
    <source>
        <dbReference type="PROSITE" id="PS50076"/>
    </source>
</evidence>
<accession>A0A5A7PPG1</accession>
<feature type="region of interest" description="Disordered" evidence="1">
    <location>
        <begin position="138"/>
        <end position="175"/>
    </location>
</feature>
<evidence type="ECO:0000256" key="1">
    <source>
        <dbReference type="SAM" id="MobiDB-lite"/>
    </source>
</evidence>
<organism evidence="3 4">
    <name type="scientific">Striga asiatica</name>
    <name type="common">Asiatic witchweed</name>
    <name type="synonym">Buchnera asiatica</name>
    <dbReference type="NCBI Taxonomy" id="4170"/>
    <lineage>
        <taxon>Eukaryota</taxon>
        <taxon>Viridiplantae</taxon>
        <taxon>Streptophyta</taxon>
        <taxon>Embryophyta</taxon>
        <taxon>Tracheophyta</taxon>
        <taxon>Spermatophyta</taxon>
        <taxon>Magnoliopsida</taxon>
        <taxon>eudicotyledons</taxon>
        <taxon>Gunneridae</taxon>
        <taxon>Pentapetalae</taxon>
        <taxon>asterids</taxon>
        <taxon>lamiids</taxon>
        <taxon>Lamiales</taxon>
        <taxon>Orobanchaceae</taxon>
        <taxon>Buchnereae</taxon>
        <taxon>Striga</taxon>
    </lineage>
</organism>
<feature type="compositionally biased region" description="Low complexity" evidence="1">
    <location>
        <begin position="325"/>
        <end position="337"/>
    </location>
</feature>
<feature type="compositionally biased region" description="Polar residues" evidence="1">
    <location>
        <begin position="486"/>
        <end position="504"/>
    </location>
</feature>
<feature type="compositionally biased region" description="Basic and acidic residues" evidence="1">
    <location>
        <begin position="294"/>
        <end position="308"/>
    </location>
</feature>
<reference evidence="4" key="1">
    <citation type="journal article" date="2019" name="Curr. Biol.">
        <title>Genome Sequence of Striga asiatica Provides Insight into the Evolution of Plant Parasitism.</title>
        <authorList>
            <person name="Yoshida S."/>
            <person name="Kim S."/>
            <person name="Wafula E.K."/>
            <person name="Tanskanen J."/>
            <person name="Kim Y.M."/>
            <person name="Honaas L."/>
            <person name="Yang Z."/>
            <person name="Spallek T."/>
            <person name="Conn C.E."/>
            <person name="Ichihashi Y."/>
            <person name="Cheong K."/>
            <person name="Cui S."/>
            <person name="Der J.P."/>
            <person name="Gundlach H."/>
            <person name="Jiao Y."/>
            <person name="Hori C."/>
            <person name="Ishida J.K."/>
            <person name="Kasahara H."/>
            <person name="Kiba T."/>
            <person name="Kim M.S."/>
            <person name="Koo N."/>
            <person name="Laohavisit A."/>
            <person name="Lee Y.H."/>
            <person name="Lumba S."/>
            <person name="McCourt P."/>
            <person name="Mortimer J.C."/>
            <person name="Mutuku J.M."/>
            <person name="Nomura T."/>
            <person name="Sasaki-Sekimoto Y."/>
            <person name="Seto Y."/>
            <person name="Wang Y."/>
            <person name="Wakatake T."/>
            <person name="Sakakibara H."/>
            <person name="Demura T."/>
            <person name="Yamaguchi S."/>
            <person name="Yoneyama K."/>
            <person name="Manabe R.I."/>
            <person name="Nelson D.C."/>
            <person name="Schulman A.H."/>
            <person name="Timko M.P."/>
            <person name="dePamphilis C.W."/>
            <person name="Choi D."/>
            <person name="Shirasu K."/>
        </authorList>
    </citation>
    <scope>NUCLEOTIDE SEQUENCE [LARGE SCALE GENOMIC DNA]</scope>
    <source>
        <strain evidence="4">cv. UVA1</strain>
    </source>
</reference>
<proteinExistence type="predicted"/>
<dbReference type="SMART" id="SM00271">
    <property type="entry name" value="DnaJ"/>
    <property type="match status" value="1"/>
</dbReference>
<dbReference type="InterPro" id="IPR036869">
    <property type="entry name" value="J_dom_sf"/>
</dbReference>
<dbReference type="Pfam" id="PF11926">
    <property type="entry name" value="DUF3444"/>
    <property type="match status" value="1"/>
</dbReference>
<feature type="compositionally biased region" description="Basic and acidic residues" evidence="1">
    <location>
        <begin position="352"/>
        <end position="386"/>
    </location>
</feature>
<evidence type="ECO:0000313" key="3">
    <source>
        <dbReference type="EMBL" id="GER34362.1"/>
    </source>
</evidence>
<feature type="compositionally biased region" description="Basic and acidic residues" evidence="1">
    <location>
        <begin position="413"/>
        <end position="431"/>
    </location>
</feature>